<evidence type="ECO:0000256" key="3">
    <source>
        <dbReference type="ARBA" id="ARBA00022833"/>
    </source>
</evidence>
<proteinExistence type="predicted"/>
<organism evidence="7 8">
    <name type="scientific">Aphis craccivora</name>
    <name type="common">Cowpea aphid</name>
    <dbReference type="NCBI Taxonomy" id="307492"/>
    <lineage>
        <taxon>Eukaryota</taxon>
        <taxon>Metazoa</taxon>
        <taxon>Ecdysozoa</taxon>
        <taxon>Arthropoda</taxon>
        <taxon>Hexapoda</taxon>
        <taxon>Insecta</taxon>
        <taxon>Pterygota</taxon>
        <taxon>Neoptera</taxon>
        <taxon>Paraneoptera</taxon>
        <taxon>Hemiptera</taxon>
        <taxon>Sternorrhyncha</taxon>
        <taxon>Aphidomorpha</taxon>
        <taxon>Aphidoidea</taxon>
        <taxon>Aphididae</taxon>
        <taxon>Aphidini</taxon>
        <taxon>Aphis</taxon>
        <taxon>Aphis</taxon>
    </lineage>
</organism>
<dbReference type="Proteomes" id="UP000478052">
    <property type="component" value="Unassembled WGS sequence"/>
</dbReference>
<evidence type="ECO:0000313" key="7">
    <source>
        <dbReference type="EMBL" id="KAF0748625.1"/>
    </source>
</evidence>
<keyword evidence="1" id="KW-0479">Metal-binding</keyword>
<dbReference type="Pfam" id="PF05485">
    <property type="entry name" value="THAP"/>
    <property type="match status" value="1"/>
</dbReference>
<name>A0A6G0Y449_APHCR</name>
<evidence type="ECO:0000256" key="4">
    <source>
        <dbReference type="ARBA" id="ARBA00023125"/>
    </source>
</evidence>
<dbReference type="SUPFAM" id="SSF57716">
    <property type="entry name" value="Glucocorticoid receptor-like (DNA-binding domain)"/>
    <property type="match status" value="1"/>
</dbReference>
<dbReference type="SMART" id="SM00980">
    <property type="entry name" value="THAP"/>
    <property type="match status" value="1"/>
</dbReference>
<dbReference type="GO" id="GO:0008270">
    <property type="term" value="F:zinc ion binding"/>
    <property type="evidence" value="ECO:0007669"/>
    <property type="project" value="UniProtKB-KW"/>
</dbReference>
<dbReference type="GO" id="GO:0003677">
    <property type="term" value="F:DNA binding"/>
    <property type="evidence" value="ECO:0007669"/>
    <property type="project" value="UniProtKB-UniRule"/>
</dbReference>
<gene>
    <name evidence="7" type="ORF">FWK35_00028388</name>
</gene>
<sequence length="102" mass="11828">MPVCSFKSCLTGSKSKNTVRISSNPVLHRFPKDPYMRSIWQEQAQRGFEKSSINFKSAVICSLHFVPYHYLNNIQIILIITMYLSTEVQLQRIVPPIIKRKS</sequence>
<keyword evidence="8" id="KW-1185">Reference proteome</keyword>
<keyword evidence="3" id="KW-0862">Zinc</keyword>
<evidence type="ECO:0000256" key="2">
    <source>
        <dbReference type="ARBA" id="ARBA00022771"/>
    </source>
</evidence>
<dbReference type="AlphaFoldDB" id="A0A6G0Y449"/>
<keyword evidence="4 5" id="KW-0238">DNA-binding</keyword>
<evidence type="ECO:0000256" key="5">
    <source>
        <dbReference type="PROSITE-ProRule" id="PRU00309"/>
    </source>
</evidence>
<protein>
    <submittedName>
        <fullName evidence="7">THAP-type domain-containing protein</fullName>
    </submittedName>
</protein>
<reference evidence="7 8" key="1">
    <citation type="submission" date="2019-08" db="EMBL/GenBank/DDBJ databases">
        <title>Whole genome of Aphis craccivora.</title>
        <authorList>
            <person name="Voronova N.V."/>
            <person name="Shulinski R.S."/>
            <person name="Bandarenka Y.V."/>
            <person name="Zhorov D.G."/>
            <person name="Warner D."/>
        </authorList>
    </citation>
    <scope>NUCLEOTIDE SEQUENCE [LARGE SCALE GENOMIC DNA]</scope>
    <source>
        <strain evidence="7">180601</strain>
        <tissue evidence="7">Whole Body</tissue>
    </source>
</reference>
<dbReference type="OrthoDB" id="7312725at2759"/>
<dbReference type="EMBL" id="VUJU01006399">
    <property type="protein sequence ID" value="KAF0748625.1"/>
    <property type="molecule type" value="Genomic_DNA"/>
</dbReference>
<accession>A0A6G0Y449</accession>
<evidence type="ECO:0000256" key="1">
    <source>
        <dbReference type="ARBA" id="ARBA00022723"/>
    </source>
</evidence>
<comment type="caution">
    <text evidence="7">The sequence shown here is derived from an EMBL/GenBank/DDBJ whole genome shotgun (WGS) entry which is preliminary data.</text>
</comment>
<dbReference type="PROSITE" id="PS50950">
    <property type="entry name" value="ZF_THAP"/>
    <property type="match status" value="1"/>
</dbReference>
<evidence type="ECO:0000259" key="6">
    <source>
        <dbReference type="PROSITE" id="PS50950"/>
    </source>
</evidence>
<evidence type="ECO:0000313" key="8">
    <source>
        <dbReference type="Proteomes" id="UP000478052"/>
    </source>
</evidence>
<keyword evidence="2 5" id="KW-0863">Zinc-finger</keyword>
<feature type="domain" description="THAP-type" evidence="6">
    <location>
        <begin position="1"/>
        <end position="83"/>
    </location>
</feature>
<dbReference type="InterPro" id="IPR006612">
    <property type="entry name" value="THAP_Znf"/>
</dbReference>